<name>A0ABP8WVJ7_9ACTN</name>
<evidence type="ECO:0000313" key="3">
    <source>
        <dbReference type="EMBL" id="GAA4695672.1"/>
    </source>
</evidence>
<feature type="domain" description="Methyltransferase type 11" evidence="2">
    <location>
        <begin position="124"/>
        <end position="169"/>
    </location>
</feature>
<dbReference type="InterPro" id="IPR013216">
    <property type="entry name" value="Methyltransf_11"/>
</dbReference>
<dbReference type="Gene3D" id="3.40.50.150">
    <property type="entry name" value="Vaccinia Virus protein VP39"/>
    <property type="match status" value="1"/>
</dbReference>
<dbReference type="EMBL" id="BAABIM010000004">
    <property type="protein sequence ID" value="GAA4695672.1"/>
    <property type="molecule type" value="Genomic_DNA"/>
</dbReference>
<dbReference type="InterPro" id="IPR029063">
    <property type="entry name" value="SAM-dependent_MTases_sf"/>
</dbReference>
<proteinExistence type="predicted"/>
<gene>
    <name evidence="3" type="ORF">GCM10023226_37580</name>
</gene>
<feature type="region of interest" description="Disordered" evidence="1">
    <location>
        <begin position="1"/>
        <end position="29"/>
    </location>
</feature>
<comment type="caution">
    <text evidence="3">The sequence shown here is derived from an EMBL/GenBank/DDBJ whole genome shotgun (WGS) entry which is preliminary data.</text>
</comment>
<dbReference type="SUPFAM" id="SSF53335">
    <property type="entry name" value="S-adenosyl-L-methionine-dependent methyltransferases"/>
    <property type="match status" value="1"/>
</dbReference>
<dbReference type="CDD" id="cd02440">
    <property type="entry name" value="AdoMet_MTases"/>
    <property type="match status" value="1"/>
</dbReference>
<sequence>MRIPATPSTEQTSGPSAAEGEQPAVDPTLGDYPRRYCSICHQVVRKEFKPGPGGRPDASCPKCRSLERHRFFALLLSVLEPVLEDLGTLLEVAPSPETSPLLAGLEPRRHLRLDLGADNRLVDVLGSLTEVPLPDDSVDLLVCYHVLEHIPDDRAAMREIARVLSPGGLGLLQVPHRAGTLTDEDPDAPVEVRLERFGQADHVRFYGDDFDDRLAESGLALQRVTPRSLLGEAMATWLHTNPDELVWIVRAVPAGERAPQPAPLDLAPTSLTRTLDAMLGEMLFLRGELVTHRREARRLARELEQLRGSGVGPVPAPPGAPRPLHRRVAGRVRRELRQRLRSG</sequence>
<evidence type="ECO:0000256" key="1">
    <source>
        <dbReference type="SAM" id="MobiDB-lite"/>
    </source>
</evidence>
<reference evidence="4" key="1">
    <citation type="journal article" date="2019" name="Int. J. Syst. Evol. Microbiol.">
        <title>The Global Catalogue of Microorganisms (GCM) 10K type strain sequencing project: providing services to taxonomists for standard genome sequencing and annotation.</title>
        <authorList>
            <consortium name="The Broad Institute Genomics Platform"/>
            <consortium name="The Broad Institute Genome Sequencing Center for Infectious Disease"/>
            <person name="Wu L."/>
            <person name="Ma J."/>
        </authorList>
    </citation>
    <scope>NUCLEOTIDE SEQUENCE [LARGE SCALE GENOMIC DNA]</scope>
    <source>
        <strain evidence="4">JCM 18127</strain>
    </source>
</reference>
<feature type="compositionally biased region" description="Polar residues" evidence="1">
    <location>
        <begin position="1"/>
        <end position="15"/>
    </location>
</feature>
<dbReference type="RefSeq" id="WP_345269034.1">
    <property type="nucleotide sequence ID" value="NZ_BAABIM010000004.1"/>
</dbReference>
<organism evidence="3 4">
    <name type="scientific">Nocardioides nanhaiensis</name>
    <dbReference type="NCBI Taxonomy" id="1476871"/>
    <lineage>
        <taxon>Bacteria</taxon>
        <taxon>Bacillati</taxon>
        <taxon>Actinomycetota</taxon>
        <taxon>Actinomycetes</taxon>
        <taxon>Propionibacteriales</taxon>
        <taxon>Nocardioidaceae</taxon>
        <taxon>Nocardioides</taxon>
    </lineage>
</organism>
<dbReference type="Proteomes" id="UP001500621">
    <property type="component" value="Unassembled WGS sequence"/>
</dbReference>
<protein>
    <recommendedName>
        <fullName evidence="2">Methyltransferase type 11 domain-containing protein</fullName>
    </recommendedName>
</protein>
<keyword evidence="4" id="KW-1185">Reference proteome</keyword>
<dbReference type="Pfam" id="PF08241">
    <property type="entry name" value="Methyltransf_11"/>
    <property type="match status" value="1"/>
</dbReference>
<evidence type="ECO:0000313" key="4">
    <source>
        <dbReference type="Proteomes" id="UP001500621"/>
    </source>
</evidence>
<evidence type="ECO:0000259" key="2">
    <source>
        <dbReference type="Pfam" id="PF08241"/>
    </source>
</evidence>
<accession>A0ABP8WVJ7</accession>